<dbReference type="Proteomes" id="UP000010411">
    <property type="component" value="Unassembled WGS sequence"/>
</dbReference>
<sequence>MSDESAIVCARRERDRLFAPGHLGELTRYVPVELVDAVLAEHGGVQKRLRLLPSRVGVYLLLAMGLFASLSVVGVWHRLCANLPGRRWEPSEKALRDLRRRIGPAPLKALFEVVAGPLGWPTGPGMGYGRWRTVAFDGCSSIKVADTAANRAWLGKSGHVRGGQAGYPQLGLMALVETGTRALLGACFGRIHQGETVQARSLLHLLTPDMLVLADRAFDGAAFLAEVEATGAQFLVRVSAARRRPQQAVLSDGGRLCRAGTRTVRMIDADLHVHLADGTRLREHYQLATTLTDPRLHRAEDLVRLYHERWEAESAFLALRHTLLGGRVLRSGDPAGLAQEMWAPLTLYQVLRMAMADAAGHRLADPDRAGFTIALNTARDQVVLAAQGDPADLKGTIGRAVLAHLLPPRRARVSARKVKSPISRYHANTAPRPTPSTPVTAIHIRLTQPPGRPPTLPQRILDLLQTAPDRHWHRNEIARALGIERTDHLRQRLAAATRHGWIRKIKDATYTLPLTTPNTP</sequence>
<gene>
    <name evidence="4" type="ORF">STRIP9103_03410</name>
    <name evidence="5" type="ORF">STRIP9103_07295</name>
</gene>
<evidence type="ECO:0000259" key="3">
    <source>
        <dbReference type="Pfam" id="PF13006"/>
    </source>
</evidence>
<evidence type="ECO:0000313" key="6">
    <source>
        <dbReference type="Proteomes" id="UP000010411"/>
    </source>
</evidence>
<dbReference type="Pfam" id="PF13006">
    <property type="entry name" value="Nterm_IS4"/>
    <property type="match status" value="1"/>
</dbReference>
<name>L1L409_9ACTN</name>
<evidence type="ECO:0000313" key="5">
    <source>
        <dbReference type="EMBL" id="EKX67323.1"/>
    </source>
</evidence>
<dbReference type="InterPro" id="IPR024473">
    <property type="entry name" value="Transposases_IS4_N"/>
</dbReference>
<dbReference type="Pfam" id="PF01609">
    <property type="entry name" value="DDE_Tnp_1"/>
    <property type="match status" value="1"/>
</dbReference>
<dbReference type="NCBIfam" id="NF033592">
    <property type="entry name" value="transpos_IS4_1"/>
    <property type="match status" value="1"/>
</dbReference>
<dbReference type="PATRIC" id="fig|698759.3.peg.2125"/>
<dbReference type="GO" id="GO:0003677">
    <property type="term" value="F:DNA binding"/>
    <property type="evidence" value="ECO:0007669"/>
    <property type="project" value="InterPro"/>
</dbReference>
<dbReference type="InterPro" id="IPR002559">
    <property type="entry name" value="Transposase_11"/>
</dbReference>
<keyword evidence="6" id="KW-1185">Reference proteome</keyword>
<dbReference type="SUPFAM" id="SSF53098">
    <property type="entry name" value="Ribonuclease H-like"/>
    <property type="match status" value="1"/>
</dbReference>
<comment type="caution">
    <text evidence="5">The sequence shown here is derived from an EMBL/GenBank/DDBJ whole genome shotgun (WGS) entry which is preliminary data.</text>
</comment>
<accession>L1L409</accession>
<dbReference type="InterPro" id="IPR012337">
    <property type="entry name" value="RNaseH-like_sf"/>
</dbReference>
<feature type="domain" description="Transposase IS4 N-terminal" evidence="3">
    <location>
        <begin position="21"/>
        <end position="112"/>
    </location>
</feature>
<organism evidence="5 6">
    <name type="scientific">Streptomyces ipomoeae 91-03</name>
    <dbReference type="NCBI Taxonomy" id="698759"/>
    <lineage>
        <taxon>Bacteria</taxon>
        <taxon>Bacillati</taxon>
        <taxon>Actinomycetota</taxon>
        <taxon>Actinomycetes</taxon>
        <taxon>Kitasatosporales</taxon>
        <taxon>Streptomycetaceae</taxon>
        <taxon>Streptomyces</taxon>
    </lineage>
</organism>
<keyword evidence="1" id="KW-0812">Transmembrane</keyword>
<evidence type="ECO:0000259" key="2">
    <source>
        <dbReference type="Pfam" id="PF01609"/>
    </source>
</evidence>
<evidence type="ECO:0000256" key="1">
    <source>
        <dbReference type="SAM" id="Phobius"/>
    </source>
</evidence>
<protein>
    <submittedName>
        <fullName evidence="5">Transposase, IS4 family</fullName>
    </submittedName>
</protein>
<dbReference type="PANTHER" id="PTHR37529:SF1">
    <property type="entry name" value="TRANSPOSASE INSG FOR INSERTION SEQUENCE ELEMENT IS4-RELATED"/>
    <property type="match status" value="1"/>
</dbReference>
<reference evidence="5 6" key="1">
    <citation type="submission" date="2012-11" db="EMBL/GenBank/DDBJ databases">
        <authorList>
            <person name="Huguet-Tapia J.C."/>
            <person name="Durkin A.S."/>
            <person name="Pettis G.S."/>
            <person name="Badger J.H."/>
        </authorList>
    </citation>
    <scope>NUCLEOTIDE SEQUENCE [LARGE SCALE GENOMIC DNA]</scope>
    <source>
        <strain evidence="5 6">91-03</strain>
    </source>
</reference>
<dbReference type="EMBL" id="AEJC01000255">
    <property type="protein sequence ID" value="EKX65960.1"/>
    <property type="molecule type" value="Genomic_DNA"/>
</dbReference>
<evidence type="ECO:0000313" key="4">
    <source>
        <dbReference type="EMBL" id="EKX65960.1"/>
    </source>
</evidence>
<dbReference type="RefSeq" id="WP_009307315.1">
    <property type="nucleotide sequence ID" value="NZ_AEJC01000158.1"/>
</dbReference>
<dbReference type="EMBL" id="AEJC01000158">
    <property type="protein sequence ID" value="EKX67323.1"/>
    <property type="molecule type" value="Genomic_DNA"/>
</dbReference>
<feature type="transmembrane region" description="Helical" evidence="1">
    <location>
        <begin position="56"/>
        <end position="76"/>
    </location>
</feature>
<keyword evidence="1" id="KW-0472">Membrane</keyword>
<feature type="domain" description="Transposase IS4-like" evidence="2">
    <location>
        <begin position="142"/>
        <end position="347"/>
    </location>
</feature>
<dbReference type="InterPro" id="IPR047952">
    <property type="entry name" value="Transpos_IS4"/>
</dbReference>
<dbReference type="GO" id="GO:0006313">
    <property type="term" value="P:DNA transposition"/>
    <property type="evidence" value="ECO:0007669"/>
    <property type="project" value="InterPro"/>
</dbReference>
<keyword evidence="1" id="KW-1133">Transmembrane helix</keyword>
<dbReference type="PANTHER" id="PTHR37529">
    <property type="entry name" value="TRANSPOSASE INSG FOR INSERTION SEQUENCE ELEMENT IS4-RELATED"/>
    <property type="match status" value="1"/>
</dbReference>
<dbReference type="GO" id="GO:0004803">
    <property type="term" value="F:transposase activity"/>
    <property type="evidence" value="ECO:0007669"/>
    <property type="project" value="InterPro"/>
</dbReference>
<proteinExistence type="predicted"/>
<dbReference type="AlphaFoldDB" id="L1L409"/>